<protein>
    <recommendedName>
        <fullName evidence="5">Hydrogenase maturation factor HypA</fullName>
    </recommendedName>
</protein>
<dbReference type="AlphaFoldDB" id="A0A7W4W3P6"/>
<keyword evidence="4 5" id="KW-0862">Zinc</keyword>
<comment type="caution">
    <text evidence="6">The sequence shown here is derived from an EMBL/GenBank/DDBJ whole genome shotgun (WGS) entry which is preliminary data.</text>
</comment>
<feature type="binding site" evidence="5">
    <location>
        <position position="70"/>
    </location>
    <ligand>
        <name>Zn(2+)</name>
        <dbReference type="ChEBI" id="CHEBI:29105"/>
    </ligand>
</feature>
<dbReference type="PROSITE" id="PS01249">
    <property type="entry name" value="HYPA"/>
    <property type="match status" value="1"/>
</dbReference>
<dbReference type="PIRSF" id="PIRSF004761">
    <property type="entry name" value="Hydrgn_mat_HypA"/>
    <property type="match status" value="1"/>
</dbReference>
<feature type="binding site" evidence="5">
    <location>
        <position position="86"/>
    </location>
    <ligand>
        <name>Zn(2+)</name>
        <dbReference type="ChEBI" id="CHEBI:29105"/>
    </ligand>
</feature>
<reference evidence="6 7" key="1">
    <citation type="submission" date="2020-08" db="EMBL/GenBank/DDBJ databases">
        <title>Genomic Encyclopedia of Type Strains, Phase III (KMG-III): the genomes of soil and plant-associated and newly described type strains.</title>
        <authorList>
            <person name="Whitman W."/>
        </authorList>
    </citation>
    <scope>NUCLEOTIDE SEQUENCE [LARGE SCALE GENOMIC DNA]</scope>
    <source>
        <strain evidence="6 7">CECT 8654</strain>
    </source>
</reference>
<proteinExistence type="inferred from homology"/>
<comment type="function">
    <text evidence="5">Involved in the maturation of [NiFe] hydrogenases. Required for nickel insertion into the metal center of the hydrogenase.</text>
</comment>
<evidence type="ECO:0000256" key="5">
    <source>
        <dbReference type="HAMAP-Rule" id="MF_00213"/>
    </source>
</evidence>
<dbReference type="GO" id="GO:0016151">
    <property type="term" value="F:nickel cation binding"/>
    <property type="evidence" value="ECO:0007669"/>
    <property type="project" value="UniProtKB-UniRule"/>
</dbReference>
<dbReference type="Gene3D" id="3.30.2320.80">
    <property type="match status" value="1"/>
</dbReference>
<dbReference type="GO" id="GO:0051604">
    <property type="term" value="P:protein maturation"/>
    <property type="evidence" value="ECO:0007669"/>
    <property type="project" value="InterPro"/>
</dbReference>
<feature type="binding site" evidence="5">
    <location>
        <position position="2"/>
    </location>
    <ligand>
        <name>Ni(2+)</name>
        <dbReference type="ChEBI" id="CHEBI:49786"/>
    </ligand>
</feature>
<dbReference type="RefSeq" id="WP_183409529.1">
    <property type="nucleotide sequence ID" value="NZ_JACHWY010000001.1"/>
</dbReference>
<keyword evidence="3 5" id="KW-0479">Metal-binding</keyword>
<keyword evidence="2 5" id="KW-0533">Nickel</keyword>
<organism evidence="6 7">
    <name type="scientific">Litorivivens lipolytica</name>
    <dbReference type="NCBI Taxonomy" id="1524264"/>
    <lineage>
        <taxon>Bacteria</taxon>
        <taxon>Pseudomonadati</taxon>
        <taxon>Pseudomonadota</taxon>
        <taxon>Gammaproteobacteria</taxon>
        <taxon>Litorivivens</taxon>
    </lineage>
</organism>
<dbReference type="PANTHER" id="PTHR34535:SF3">
    <property type="entry name" value="HYDROGENASE MATURATION FACTOR HYPA"/>
    <property type="match status" value="1"/>
</dbReference>
<sequence length="109" mass="11782">MHELSISRNIVAIAEQQCEGRRVLRIQVKVGELSCVMPDALRFCFDSCTQGTAAEGATLDIQCVPGEFLCSACNQRLRSSTPRASCDCGARQLICVSGDELTVSELELA</sequence>
<evidence type="ECO:0000256" key="2">
    <source>
        <dbReference type="ARBA" id="ARBA00022596"/>
    </source>
</evidence>
<dbReference type="PANTHER" id="PTHR34535">
    <property type="entry name" value="HYDROGENASE MATURATION FACTOR HYPA"/>
    <property type="match status" value="1"/>
</dbReference>
<dbReference type="GO" id="GO:0008270">
    <property type="term" value="F:zinc ion binding"/>
    <property type="evidence" value="ECO:0007669"/>
    <property type="project" value="UniProtKB-UniRule"/>
</dbReference>
<dbReference type="HAMAP" id="MF_00213">
    <property type="entry name" value="HypA_HybF"/>
    <property type="match status" value="1"/>
</dbReference>
<feature type="binding site" evidence="5">
    <location>
        <position position="88"/>
    </location>
    <ligand>
        <name>Zn(2+)</name>
        <dbReference type="ChEBI" id="CHEBI:29105"/>
    </ligand>
</feature>
<dbReference type="Pfam" id="PF01155">
    <property type="entry name" value="HypA"/>
    <property type="match status" value="1"/>
</dbReference>
<dbReference type="EMBL" id="JACHWY010000001">
    <property type="protein sequence ID" value="MBB3046870.1"/>
    <property type="molecule type" value="Genomic_DNA"/>
</dbReference>
<comment type="similarity">
    <text evidence="1 5">Belongs to the HypA/HybF family.</text>
</comment>
<gene>
    <name evidence="5" type="primary">hypA</name>
    <name evidence="6" type="ORF">FHR99_001106</name>
</gene>
<dbReference type="Proteomes" id="UP000537130">
    <property type="component" value="Unassembled WGS sequence"/>
</dbReference>
<evidence type="ECO:0000256" key="1">
    <source>
        <dbReference type="ARBA" id="ARBA00010748"/>
    </source>
</evidence>
<dbReference type="InterPro" id="IPR020538">
    <property type="entry name" value="Hydgase_Ni_incorp_HypA/HybF_CS"/>
</dbReference>
<keyword evidence="7" id="KW-1185">Reference proteome</keyword>
<evidence type="ECO:0000256" key="4">
    <source>
        <dbReference type="ARBA" id="ARBA00022833"/>
    </source>
</evidence>
<evidence type="ECO:0000313" key="6">
    <source>
        <dbReference type="EMBL" id="MBB3046870.1"/>
    </source>
</evidence>
<accession>A0A7W4W3P6</accession>
<dbReference type="InterPro" id="IPR000688">
    <property type="entry name" value="HypA/HybF"/>
</dbReference>
<name>A0A7W4W3P6_9GAMM</name>
<evidence type="ECO:0000313" key="7">
    <source>
        <dbReference type="Proteomes" id="UP000537130"/>
    </source>
</evidence>
<feature type="binding site" evidence="5">
    <location>
        <position position="73"/>
    </location>
    <ligand>
        <name>Zn(2+)</name>
        <dbReference type="ChEBI" id="CHEBI:29105"/>
    </ligand>
</feature>
<evidence type="ECO:0000256" key="3">
    <source>
        <dbReference type="ARBA" id="ARBA00022723"/>
    </source>
</evidence>